<dbReference type="Pfam" id="PF06580">
    <property type="entry name" value="His_kinase"/>
    <property type="match status" value="1"/>
</dbReference>
<keyword evidence="4" id="KW-0418">Kinase</keyword>
<sequence length="438" mass="47871">MAASTNRHGGSTAALDSQGFRAQTGSALPIDLSASETPSRLHVRVVLLSILGLWLAYFVIFTARGMVVGLEFESELILRRGLVVLAGMAATFGLWLVLRLFDHRSLALQVTAAVLLAIPTALLIAQTNHLVFASLQERLQARMAAEQGFSISRDEFGNVVIEGPSMSSTDDDSLGPAMTPRARIVVPNDDAHEHWLRLVERALSQFFLLIAWAALYFALLAGVRAKDAERRGERFRSAAKAAELRSLRYQVNPHFLFNALNSLSALVITDKSEKAEEMIQALAGFYRHSLADDPTSDVALDDEFDLQRQYLAIEQVRFPNRLRTEFILPEDLARCRVPGMILQPLVENSVKYGVSASSGPVTIVIEAREEYGRLVLTVADDGKCGAGDPASGSGFGIGLANVRDRLTARFGNEANIVSGPAIDGYETEIRMPLVRHGR</sequence>
<evidence type="ECO:0000313" key="4">
    <source>
        <dbReference type="EMBL" id="UVI40006.1"/>
    </source>
</evidence>
<dbReference type="InterPro" id="IPR010559">
    <property type="entry name" value="Sig_transdc_His_kin_internal"/>
</dbReference>
<dbReference type="SUPFAM" id="SSF55874">
    <property type="entry name" value="ATPase domain of HSP90 chaperone/DNA topoisomerase II/histidine kinase"/>
    <property type="match status" value="1"/>
</dbReference>
<dbReference type="PANTHER" id="PTHR34220">
    <property type="entry name" value="SENSOR HISTIDINE KINASE YPDA"/>
    <property type="match status" value="1"/>
</dbReference>
<reference evidence="4" key="1">
    <citation type="submission" date="2022-02" db="EMBL/GenBank/DDBJ databases">
        <title>Qipengyuania spongiae sp. nov., isolated from marine sponge.</title>
        <authorList>
            <person name="Li Z."/>
            <person name="Zhang M."/>
        </authorList>
    </citation>
    <scope>NUCLEOTIDE SEQUENCE</scope>
    <source>
        <strain evidence="4">PHS-Z21</strain>
    </source>
</reference>
<dbReference type="InterPro" id="IPR050640">
    <property type="entry name" value="Bact_2-comp_sensor_kinase"/>
</dbReference>
<name>A0ABY5T3U1_9SPHN</name>
<keyword evidence="1" id="KW-0472">Membrane</keyword>
<feature type="domain" description="Signal transduction histidine kinase internal region" evidence="3">
    <location>
        <begin position="242"/>
        <end position="322"/>
    </location>
</feature>
<evidence type="ECO:0000313" key="5">
    <source>
        <dbReference type="Proteomes" id="UP001065265"/>
    </source>
</evidence>
<dbReference type="GO" id="GO:0016301">
    <property type="term" value="F:kinase activity"/>
    <property type="evidence" value="ECO:0007669"/>
    <property type="project" value="UniProtKB-KW"/>
</dbReference>
<keyword evidence="5" id="KW-1185">Reference proteome</keyword>
<organism evidence="4 5">
    <name type="scientific">Qipengyuania spongiae</name>
    <dbReference type="NCBI Taxonomy" id="2909673"/>
    <lineage>
        <taxon>Bacteria</taxon>
        <taxon>Pseudomonadati</taxon>
        <taxon>Pseudomonadota</taxon>
        <taxon>Alphaproteobacteria</taxon>
        <taxon>Sphingomonadales</taxon>
        <taxon>Erythrobacteraceae</taxon>
        <taxon>Qipengyuania</taxon>
    </lineage>
</organism>
<feature type="transmembrane region" description="Helical" evidence="1">
    <location>
        <begin position="105"/>
        <end position="125"/>
    </location>
</feature>
<feature type="transmembrane region" description="Helical" evidence="1">
    <location>
        <begin position="202"/>
        <end position="223"/>
    </location>
</feature>
<evidence type="ECO:0000259" key="2">
    <source>
        <dbReference type="Pfam" id="PF02518"/>
    </source>
</evidence>
<dbReference type="InterPro" id="IPR036890">
    <property type="entry name" value="HATPase_C_sf"/>
</dbReference>
<keyword evidence="1" id="KW-0812">Transmembrane</keyword>
<feature type="domain" description="Histidine kinase/HSP90-like ATPase" evidence="2">
    <location>
        <begin position="341"/>
        <end position="431"/>
    </location>
</feature>
<gene>
    <name evidence="4" type="ORF">L1F33_03345</name>
</gene>
<protein>
    <submittedName>
        <fullName evidence="4">Histidine kinase</fullName>
    </submittedName>
</protein>
<dbReference type="InterPro" id="IPR003594">
    <property type="entry name" value="HATPase_dom"/>
</dbReference>
<dbReference type="Gene3D" id="3.30.565.10">
    <property type="entry name" value="Histidine kinase-like ATPase, C-terminal domain"/>
    <property type="match status" value="1"/>
</dbReference>
<dbReference type="RefSeq" id="WP_265559892.1">
    <property type="nucleotide sequence ID" value="NZ_CP092471.1"/>
</dbReference>
<evidence type="ECO:0000259" key="3">
    <source>
        <dbReference type="Pfam" id="PF06580"/>
    </source>
</evidence>
<keyword evidence="1" id="KW-1133">Transmembrane helix</keyword>
<proteinExistence type="predicted"/>
<evidence type="ECO:0000256" key="1">
    <source>
        <dbReference type="SAM" id="Phobius"/>
    </source>
</evidence>
<dbReference type="PANTHER" id="PTHR34220:SF7">
    <property type="entry name" value="SENSOR HISTIDINE KINASE YPDA"/>
    <property type="match status" value="1"/>
</dbReference>
<dbReference type="Proteomes" id="UP001065265">
    <property type="component" value="Chromosome"/>
</dbReference>
<accession>A0ABY5T3U1</accession>
<dbReference type="Pfam" id="PF02518">
    <property type="entry name" value="HATPase_c"/>
    <property type="match status" value="1"/>
</dbReference>
<feature type="transmembrane region" description="Helical" evidence="1">
    <location>
        <begin position="77"/>
        <end position="98"/>
    </location>
</feature>
<keyword evidence="4" id="KW-0808">Transferase</keyword>
<feature type="transmembrane region" description="Helical" evidence="1">
    <location>
        <begin position="45"/>
        <end position="65"/>
    </location>
</feature>
<dbReference type="EMBL" id="CP092471">
    <property type="protein sequence ID" value="UVI40006.1"/>
    <property type="molecule type" value="Genomic_DNA"/>
</dbReference>